<reference evidence="3" key="1">
    <citation type="submission" date="2016-10" db="EMBL/GenBank/DDBJ databases">
        <authorList>
            <person name="Varghese N."/>
            <person name="Submissions S."/>
        </authorList>
    </citation>
    <scope>NUCLEOTIDE SEQUENCE [LARGE SCALE GENOMIC DNA]</scope>
    <source>
        <strain evidence="3">DSM 17453</strain>
    </source>
</reference>
<dbReference type="AlphaFoldDB" id="A0A1H7VQ41"/>
<proteinExistence type="predicted"/>
<evidence type="ECO:0000313" key="2">
    <source>
        <dbReference type="EMBL" id="SEM10927.1"/>
    </source>
</evidence>
<name>A0A1H7VQ41_9FLAO</name>
<dbReference type="RefSeq" id="WP_262484187.1">
    <property type="nucleotide sequence ID" value="NZ_FOBV01000001.1"/>
</dbReference>
<dbReference type="EMBL" id="FOBV01000001">
    <property type="protein sequence ID" value="SEM10927.1"/>
    <property type="molecule type" value="Genomic_DNA"/>
</dbReference>
<keyword evidence="1" id="KW-0472">Membrane</keyword>
<dbReference type="Proteomes" id="UP000199450">
    <property type="component" value="Unassembled WGS sequence"/>
</dbReference>
<dbReference type="STRING" id="295069.SAMN05421856_101143"/>
<keyword evidence="3" id="KW-1185">Reference proteome</keyword>
<evidence type="ECO:0000256" key="1">
    <source>
        <dbReference type="SAM" id="Phobius"/>
    </source>
</evidence>
<protein>
    <submittedName>
        <fullName evidence="2">Uncharacterized protein</fullName>
    </submittedName>
</protein>
<accession>A0A1H7VQ41</accession>
<evidence type="ECO:0000313" key="3">
    <source>
        <dbReference type="Proteomes" id="UP000199450"/>
    </source>
</evidence>
<feature type="transmembrane region" description="Helical" evidence="1">
    <location>
        <begin position="21"/>
        <end position="42"/>
    </location>
</feature>
<organism evidence="2 3">
    <name type="scientific">Chryseobacterium taichungense</name>
    <dbReference type="NCBI Taxonomy" id="295069"/>
    <lineage>
        <taxon>Bacteria</taxon>
        <taxon>Pseudomonadati</taxon>
        <taxon>Bacteroidota</taxon>
        <taxon>Flavobacteriia</taxon>
        <taxon>Flavobacteriales</taxon>
        <taxon>Weeksellaceae</taxon>
        <taxon>Chryseobacterium group</taxon>
        <taxon>Chryseobacterium</taxon>
    </lineage>
</organism>
<gene>
    <name evidence="2" type="ORF">SAMN05421856_101143</name>
</gene>
<keyword evidence="1" id="KW-1133">Transmembrane helix</keyword>
<sequence length="43" mass="4978">MKSKIRKISDWKSFETTTNRHNIEILATHIAVIIGVFIFAAYL</sequence>
<keyword evidence="1" id="KW-0812">Transmembrane</keyword>